<evidence type="ECO:0000313" key="2">
    <source>
        <dbReference type="Proteomes" id="UP000838100"/>
    </source>
</evidence>
<dbReference type="EMBL" id="CAKLPX010000002">
    <property type="protein sequence ID" value="CAH0992056.1"/>
    <property type="molecule type" value="Genomic_DNA"/>
</dbReference>
<sequence length="264" mass="29792">MRLIFTLAALILGANTVAEPNDALAEYRASYQTTVYGIEATAERSLTKLPPATNGDRRYQLNNHSKVPLASINETSIFSIDTNNQLHTETFSRKRGGLGSSKAFNQQWQWSTLTVTSRYKKQDYIIEIYPRSFDRLNYQLAIRLEADSIINGQQYDDNYTGSYYPVVDRKSLRDNIVIHYRGEERLTTPLGELDTLKFEQSKVTDPGHSTTVWLAKDWHNLIAQFVFCDEGNCDTIKLTAATIDGKNVTGAPSESPLNKQNPAE</sequence>
<reference evidence="1" key="1">
    <citation type="submission" date="2021-12" db="EMBL/GenBank/DDBJ databases">
        <authorList>
            <person name="Rodrigo-Torres L."/>
            <person name="Arahal R. D."/>
            <person name="Lucena T."/>
        </authorList>
    </citation>
    <scope>NUCLEOTIDE SEQUENCE</scope>
    <source>
        <strain evidence="1">CECT 8267</strain>
    </source>
</reference>
<name>A0ABN8EI85_9GAMM</name>
<keyword evidence="2" id="KW-1185">Reference proteome</keyword>
<comment type="caution">
    <text evidence="1">The sequence shown here is derived from an EMBL/GenBank/DDBJ whole genome shotgun (WGS) entry which is preliminary data.</text>
</comment>
<evidence type="ECO:0000313" key="1">
    <source>
        <dbReference type="EMBL" id="CAH0992056.1"/>
    </source>
</evidence>
<dbReference type="Pfam" id="PF11306">
    <property type="entry name" value="DUF3108"/>
    <property type="match status" value="1"/>
</dbReference>
<gene>
    <name evidence="1" type="ORF">SIN8267_02171</name>
</gene>
<evidence type="ECO:0008006" key="3">
    <source>
        <dbReference type="Google" id="ProtNLM"/>
    </source>
</evidence>
<dbReference type="RefSeq" id="WP_237444752.1">
    <property type="nucleotide sequence ID" value="NZ_CAKLPX010000002.1"/>
</dbReference>
<dbReference type="Proteomes" id="UP000838100">
    <property type="component" value="Unassembled WGS sequence"/>
</dbReference>
<proteinExistence type="predicted"/>
<accession>A0ABN8EI85</accession>
<organism evidence="1 2">
    <name type="scientific">Sinobacterium norvegicum</name>
    <dbReference type="NCBI Taxonomy" id="1641715"/>
    <lineage>
        <taxon>Bacteria</taxon>
        <taxon>Pseudomonadati</taxon>
        <taxon>Pseudomonadota</taxon>
        <taxon>Gammaproteobacteria</taxon>
        <taxon>Cellvibrionales</taxon>
        <taxon>Spongiibacteraceae</taxon>
        <taxon>Sinobacterium</taxon>
    </lineage>
</organism>
<protein>
    <recommendedName>
        <fullName evidence="3">DUF3108 domain-containing protein</fullName>
    </recommendedName>
</protein>
<dbReference type="InterPro" id="IPR021457">
    <property type="entry name" value="DUF3108"/>
</dbReference>